<keyword evidence="3" id="KW-0645">Protease</keyword>
<feature type="transmembrane region" description="Helical" evidence="1">
    <location>
        <begin position="100"/>
        <end position="121"/>
    </location>
</feature>
<evidence type="ECO:0000313" key="3">
    <source>
        <dbReference type="EMBL" id="PLT74581.1"/>
    </source>
</evidence>
<accession>A0A2N5PHF6</accession>
<keyword evidence="3" id="KW-0482">Metalloprotease</keyword>
<feature type="transmembrane region" description="Helical" evidence="1">
    <location>
        <begin position="179"/>
        <end position="200"/>
    </location>
</feature>
<feature type="transmembrane region" description="Helical" evidence="1">
    <location>
        <begin position="74"/>
        <end position="94"/>
    </location>
</feature>
<dbReference type="EMBL" id="NIHS01000003">
    <property type="protein sequence ID" value="PLT74581.1"/>
    <property type="molecule type" value="Genomic_DNA"/>
</dbReference>
<dbReference type="InterPro" id="IPR003675">
    <property type="entry name" value="Rce1/LyrA-like_dom"/>
</dbReference>
<keyword evidence="1" id="KW-0812">Transmembrane</keyword>
<dbReference type="GO" id="GO:0004175">
    <property type="term" value="F:endopeptidase activity"/>
    <property type="evidence" value="ECO:0007669"/>
    <property type="project" value="UniProtKB-ARBA"/>
</dbReference>
<feature type="transmembrane region" description="Helical" evidence="1">
    <location>
        <begin position="43"/>
        <end position="62"/>
    </location>
</feature>
<feature type="transmembrane region" description="Helical" evidence="1">
    <location>
        <begin position="247"/>
        <end position="266"/>
    </location>
</feature>
<feature type="domain" description="CAAX prenyl protease 2/Lysostaphin resistance protein A-like" evidence="2">
    <location>
        <begin position="185"/>
        <end position="285"/>
    </location>
</feature>
<dbReference type="Proteomes" id="UP000234891">
    <property type="component" value="Unassembled WGS sequence"/>
</dbReference>
<feature type="transmembrane region" description="Helical" evidence="1">
    <location>
        <begin position="278"/>
        <end position="301"/>
    </location>
</feature>
<feature type="transmembrane region" description="Helical" evidence="1">
    <location>
        <begin position="142"/>
        <end position="159"/>
    </location>
</feature>
<dbReference type="GO" id="GO:0006508">
    <property type="term" value="P:proteolysis"/>
    <property type="evidence" value="ECO:0007669"/>
    <property type="project" value="UniProtKB-KW"/>
</dbReference>
<name>A0A2N5PHF6_MEDGN</name>
<keyword evidence="1" id="KW-1133">Transmembrane helix</keyword>
<feature type="transmembrane region" description="Helical" evidence="1">
    <location>
        <begin position="221"/>
        <end position="241"/>
    </location>
</feature>
<dbReference type="AlphaFoldDB" id="A0A2N5PHF6"/>
<feature type="transmembrane region" description="Helical" evidence="1">
    <location>
        <begin position="307"/>
        <end position="326"/>
    </location>
</feature>
<dbReference type="PANTHER" id="PTHR35797">
    <property type="entry name" value="PROTEASE-RELATED"/>
    <property type="match status" value="1"/>
</dbReference>
<comment type="caution">
    <text evidence="3">The sequence shown here is derived from an EMBL/GenBank/DDBJ whole genome shotgun (WGS) entry which is preliminary data.</text>
</comment>
<dbReference type="PANTHER" id="PTHR35797:SF1">
    <property type="entry name" value="PROTEASE"/>
    <property type="match status" value="1"/>
</dbReference>
<evidence type="ECO:0000313" key="4">
    <source>
        <dbReference type="Proteomes" id="UP000234891"/>
    </source>
</evidence>
<organism evidence="3 4">
    <name type="scientific">Mediterraneibacter gnavus</name>
    <name type="common">Ruminococcus gnavus</name>
    <dbReference type="NCBI Taxonomy" id="33038"/>
    <lineage>
        <taxon>Bacteria</taxon>
        <taxon>Bacillati</taxon>
        <taxon>Bacillota</taxon>
        <taxon>Clostridia</taxon>
        <taxon>Lachnospirales</taxon>
        <taxon>Lachnospiraceae</taxon>
        <taxon>Mediterraneibacter</taxon>
    </lineage>
</organism>
<protein>
    <submittedName>
        <fullName evidence="3">CPBP family intramembrane metalloprotease domain-containing protein</fullName>
    </submittedName>
</protein>
<reference evidence="3 4" key="1">
    <citation type="journal article" date="2017" name="Genome Med.">
        <title>A novel Ruminococcus gnavus clade enriched in inflammatory bowel disease patients.</title>
        <authorList>
            <person name="Hall A.B."/>
            <person name="Yassour M."/>
            <person name="Sauk J."/>
            <person name="Garner A."/>
            <person name="Jiang X."/>
            <person name="Arthur T."/>
            <person name="Lagoudas G.K."/>
            <person name="Vatanen T."/>
            <person name="Fornelos N."/>
            <person name="Wilson R."/>
            <person name="Bertha M."/>
            <person name="Cohen M."/>
            <person name="Garber J."/>
            <person name="Khalili H."/>
            <person name="Gevers D."/>
            <person name="Ananthakrishnan A.N."/>
            <person name="Kugathasan S."/>
            <person name="Lander E.S."/>
            <person name="Blainey P."/>
            <person name="Vlamakis H."/>
            <person name="Xavier R.J."/>
            <person name="Huttenhower C."/>
        </authorList>
    </citation>
    <scope>NUCLEOTIDE SEQUENCE [LARGE SCALE GENOMIC DNA]</scope>
    <source>
        <strain evidence="3 4">RJX1124</strain>
    </source>
</reference>
<sequence>MKRPFTRLEKKQLLIFALIAFGIPYLMGIPMAFGYQRGTSLDFFANAQMYYPAAGAIVVFLLTKTEFPMPRRFFYGYLVLTVLFAISSVLSVLIPDANLWVMVINMLTIAGNLALWVLFLLDKREVRFIWGLTWSGPDSRRHFLYVVLFFMLFTGNLLISSFTDNTADSFLALFASPMFWLSLLSLFVSFFLVFSAFFGEEYGWRYFLQPILQEHFGMRKGVLILGVFWGLWHLPLNLFYYAPDTRLQSIAAQLITCIALSVFFAFAYMKTDNIWIPVILHFMNNNIAGLIGGGTVSGAVIEWKAVLIHLIFYSVFFLPFLASKVFRESETEKK</sequence>
<keyword evidence="1" id="KW-0472">Membrane</keyword>
<evidence type="ECO:0000259" key="2">
    <source>
        <dbReference type="Pfam" id="PF02517"/>
    </source>
</evidence>
<dbReference type="RefSeq" id="WP_101870167.1">
    <property type="nucleotide sequence ID" value="NZ_NIHS01000003.1"/>
</dbReference>
<keyword evidence="3" id="KW-0378">Hydrolase</keyword>
<dbReference type="GO" id="GO:0008237">
    <property type="term" value="F:metallopeptidase activity"/>
    <property type="evidence" value="ECO:0007669"/>
    <property type="project" value="UniProtKB-KW"/>
</dbReference>
<gene>
    <name evidence="3" type="ORF">CDL26_03290</name>
</gene>
<dbReference type="GO" id="GO:0080120">
    <property type="term" value="P:CAAX-box protein maturation"/>
    <property type="evidence" value="ECO:0007669"/>
    <property type="project" value="UniProtKB-ARBA"/>
</dbReference>
<proteinExistence type="predicted"/>
<feature type="transmembrane region" description="Helical" evidence="1">
    <location>
        <begin position="12"/>
        <end position="31"/>
    </location>
</feature>
<dbReference type="Pfam" id="PF02517">
    <property type="entry name" value="Rce1-like"/>
    <property type="match status" value="1"/>
</dbReference>
<dbReference type="InterPro" id="IPR042150">
    <property type="entry name" value="MmRce1-like"/>
</dbReference>
<evidence type="ECO:0000256" key="1">
    <source>
        <dbReference type="SAM" id="Phobius"/>
    </source>
</evidence>